<comment type="caution">
    <text evidence="3">The sequence shown here is derived from an EMBL/GenBank/DDBJ whole genome shotgun (WGS) entry which is preliminary data.</text>
</comment>
<name>A0ABP8E1K5_9MICO</name>
<dbReference type="Pfam" id="PF00724">
    <property type="entry name" value="Oxidored_FMN"/>
    <property type="match status" value="1"/>
</dbReference>
<dbReference type="Gene3D" id="3.20.20.70">
    <property type="entry name" value="Aldolase class I"/>
    <property type="match status" value="1"/>
</dbReference>
<dbReference type="InterPro" id="IPR013785">
    <property type="entry name" value="Aldolase_TIM"/>
</dbReference>
<dbReference type="PANTHER" id="PTHR22893:SF91">
    <property type="entry name" value="NADPH DEHYDROGENASE 2-RELATED"/>
    <property type="match status" value="1"/>
</dbReference>
<protein>
    <submittedName>
        <fullName evidence="3">Alkene reductase</fullName>
    </submittedName>
</protein>
<feature type="domain" description="NADH:flavin oxidoreductase/NADH oxidase N-terminal" evidence="2">
    <location>
        <begin position="2"/>
        <end position="333"/>
    </location>
</feature>
<dbReference type="CDD" id="cd02933">
    <property type="entry name" value="OYE_like_FMN"/>
    <property type="match status" value="1"/>
</dbReference>
<dbReference type="Proteomes" id="UP001501594">
    <property type="component" value="Unassembled WGS sequence"/>
</dbReference>
<gene>
    <name evidence="3" type="ORF">GCM10022256_17130</name>
</gene>
<evidence type="ECO:0000313" key="4">
    <source>
        <dbReference type="Proteomes" id="UP001501594"/>
    </source>
</evidence>
<evidence type="ECO:0000256" key="1">
    <source>
        <dbReference type="SAM" id="MobiDB-lite"/>
    </source>
</evidence>
<accession>A0ABP8E1K5</accession>
<dbReference type="InterPro" id="IPR001155">
    <property type="entry name" value="OxRdtase_FMN_N"/>
</dbReference>
<sequence>MDLFSPVTLGDVELANRLVMAPLTRTRSGDSGVPNDLNVEHYTQRASAGLIITEGTYPSRESRSYPGQPGIVDDEQEAGWKRVAEGVHRAGGKIMMQVMNGGRVSHTDITGTDRIVAPSAIAIQGEVHVPSGKKPFPVPHELSTDELATVRDEFVEASRRAVRAGLDGVEIHSANGYLLHQFLSPASNQRTDEYGGSPERRARFVIEVVQAVAAEIGAGRVGIRLSPSHNIQDALETDADETRATYEILVDALAPLGMSYLSILHSDPAGEFVQSLRTRFGGGFIANSGFGHITTRDEAIAFIADGHADAVAVGRAIIANPDLVERWEGGHPENELDPSTLYGSSAEGYTDYPRLSA</sequence>
<keyword evidence="4" id="KW-1185">Reference proteome</keyword>
<dbReference type="SUPFAM" id="SSF51395">
    <property type="entry name" value="FMN-linked oxidoreductases"/>
    <property type="match status" value="1"/>
</dbReference>
<evidence type="ECO:0000313" key="3">
    <source>
        <dbReference type="EMBL" id="GAA4266101.1"/>
    </source>
</evidence>
<reference evidence="4" key="1">
    <citation type="journal article" date="2019" name="Int. J. Syst. Evol. Microbiol.">
        <title>The Global Catalogue of Microorganisms (GCM) 10K type strain sequencing project: providing services to taxonomists for standard genome sequencing and annotation.</title>
        <authorList>
            <consortium name="The Broad Institute Genomics Platform"/>
            <consortium name="The Broad Institute Genome Sequencing Center for Infectious Disease"/>
            <person name="Wu L."/>
            <person name="Ma J."/>
        </authorList>
    </citation>
    <scope>NUCLEOTIDE SEQUENCE [LARGE SCALE GENOMIC DNA]</scope>
    <source>
        <strain evidence="4">JCM 17442</strain>
    </source>
</reference>
<organism evidence="3 4">
    <name type="scientific">Frondihabitans peucedani</name>
    <dbReference type="NCBI Taxonomy" id="598626"/>
    <lineage>
        <taxon>Bacteria</taxon>
        <taxon>Bacillati</taxon>
        <taxon>Actinomycetota</taxon>
        <taxon>Actinomycetes</taxon>
        <taxon>Micrococcales</taxon>
        <taxon>Microbacteriaceae</taxon>
        <taxon>Frondihabitans</taxon>
    </lineage>
</organism>
<feature type="region of interest" description="Disordered" evidence="1">
    <location>
        <begin position="328"/>
        <end position="357"/>
    </location>
</feature>
<dbReference type="EMBL" id="BAABAU010000001">
    <property type="protein sequence ID" value="GAA4266101.1"/>
    <property type="molecule type" value="Genomic_DNA"/>
</dbReference>
<dbReference type="PANTHER" id="PTHR22893">
    <property type="entry name" value="NADH OXIDOREDUCTASE-RELATED"/>
    <property type="match status" value="1"/>
</dbReference>
<evidence type="ECO:0000259" key="2">
    <source>
        <dbReference type="Pfam" id="PF00724"/>
    </source>
</evidence>
<dbReference type="RefSeq" id="WP_344795029.1">
    <property type="nucleotide sequence ID" value="NZ_BAABAU010000001.1"/>
</dbReference>
<dbReference type="InterPro" id="IPR045247">
    <property type="entry name" value="Oye-like"/>
</dbReference>
<proteinExistence type="predicted"/>